<gene>
    <name evidence="1" type="ORF">H2198_003066</name>
</gene>
<accession>A0ACC3ACF7</accession>
<organism evidence="1 2">
    <name type="scientific">Neophaeococcomyces mojaviensis</name>
    <dbReference type="NCBI Taxonomy" id="3383035"/>
    <lineage>
        <taxon>Eukaryota</taxon>
        <taxon>Fungi</taxon>
        <taxon>Dikarya</taxon>
        <taxon>Ascomycota</taxon>
        <taxon>Pezizomycotina</taxon>
        <taxon>Eurotiomycetes</taxon>
        <taxon>Chaetothyriomycetidae</taxon>
        <taxon>Chaetothyriales</taxon>
        <taxon>Chaetothyriales incertae sedis</taxon>
        <taxon>Neophaeococcomyces</taxon>
    </lineage>
</organism>
<dbReference type="Proteomes" id="UP001172386">
    <property type="component" value="Unassembled WGS sequence"/>
</dbReference>
<reference evidence="1" key="1">
    <citation type="submission" date="2022-10" db="EMBL/GenBank/DDBJ databases">
        <title>Culturing micro-colonial fungi from biological soil crusts in the Mojave desert and describing Neophaeococcomyces mojavensis, and introducing the new genera and species Taxawa tesnikishii.</title>
        <authorList>
            <person name="Kurbessoian T."/>
            <person name="Stajich J.E."/>
        </authorList>
    </citation>
    <scope>NUCLEOTIDE SEQUENCE</scope>
    <source>
        <strain evidence="1">JES_112</strain>
    </source>
</reference>
<dbReference type="EMBL" id="JAPDRQ010000039">
    <property type="protein sequence ID" value="KAJ9659491.1"/>
    <property type="molecule type" value="Genomic_DNA"/>
</dbReference>
<evidence type="ECO:0000313" key="1">
    <source>
        <dbReference type="EMBL" id="KAJ9659491.1"/>
    </source>
</evidence>
<comment type="caution">
    <text evidence="1">The sequence shown here is derived from an EMBL/GenBank/DDBJ whole genome shotgun (WGS) entry which is preliminary data.</text>
</comment>
<proteinExistence type="predicted"/>
<protein>
    <submittedName>
        <fullName evidence="1">Uncharacterized protein</fullName>
    </submittedName>
</protein>
<name>A0ACC3ACF7_9EURO</name>
<evidence type="ECO:0000313" key="2">
    <source>
        <dbReference type="Proteomes" id="UP001172386"/>
    </source>
</evidence>
<sequence>MPMLYGEGKSAFRRLQEEIVKQSDDQSIFAWRDSQPQKPILAPSSSCFKGLGQLRCVYATSDDRTGYTLANSGLSIQLMTFPWMMNIYLCPLGCGLLGNKVLINNRQSVRGYDRICIFLRQADTYNHFIRVTVAGEDQIAINSDSIATMRDNFHIKSKRLFLRQNISMMMNLPAPRFHGYKFVFNHSSIFAKSSSNLLGITGRSLERYSSRDPKPQDALCIHQWIPEQRILRNKAPGFHAAGLFRLSSVHLDKKTFYVFLGFDIDFAPICLITSYTPSLPEGTEFDVSISDLSKVGEREAYHLLSLKWLLEKVSQGKDANTFLAFKGDSSEPSTVTCRSLSLKMSFVSVHDAALGKEIWTVTFEDWQGPRSMLAPFNFGPRSSENDIIVTSVERSRWTTVAMDHSKK</sequence>
<keyword evidence="2" id="KW-1185">Reference proteome</keyword>